<dbReference type="InParanoid" id="Q0F2H9"/>
<organism evidence="2 3">
    <name type="scientific">Mariprofundus ferrooxydans PV-1</name>
    <dbReference type="NCBI Taxonomy" id="314345"/>
    <lineage>
        <taxon>Bacteria</taxon>
        <taxon>Pseudomonadati</taxon>
        <taxon>Pseudomonadota</taxon>
        <taxon>Candidatius Mariprofundia</taxon>
        <taxon>Mariprofundales</taxon>
        <taxon>Mariprofundaceae</taxon>
        <taxon>Mariprofundus</taxon>
    </lineage>
</organism>
<dbReference type="RefSeq" id="WP_009850590.1">
    <property type="nucleotide sequence ID" value="NZ_DS022295.1"/>
</dbReference>
<evidence type="ECO:0000313" key="3">
    <source>
        <dbReference type="Proteomes" id="UP000005297"/>
    </source>
</evidence>
<dbReference type="HOGENOM" id="CLU_975999_0_0_0"/>
<name>Q0F2H9_9PROT</name>
<dbReference type="CDD" id="cd00838">
    <property type="entry name" value="MPP_superfamily"/>
    <property type="match status" value="1"/>
</dbReference>
<sequence>MRIISIDAQPFHELAYVSSGASGIPKLPFFKVTVDALPSGAECLVAVSDLQGREHNGANRLLGEVVCEELALLQELEEIPAVAAVMLAGDLYDNPQSDKKGCSGDVTSVWNAFVSSFPAVIGVHGNHDIVDESILSELACVLDGSKTNLLGLMVGGVSGIIGRADRNQRKPATEFTEALQKVLRSSDLVLLHQGPDEPTTGRIGEPMVRELLERHGESLVIFGHCAWSPPYAEMGKNQLLNVDGKVMIFVAG</sequence>
<comment type="caution">
    <text evidence="2">The sequence shown here is derived from an EMBL/GenBank/DDBJ whole genome shotgun (WGS) entry which is preliminary data.</text>
</comment>
<accession>Q0F2H9</accession>
<dbReference type="OrthoDB" id="2729229at2"/>
<dbReference type="InterPro" id="IPR004843">
    <property type="entry name" value="Calcineurin-like_PHP"/>
</dbReference>
<dbReference type="SUPFAM" id="SSF56300">
    <property type="entry name" value="Metallo-dependent phosphatases"/>
    <property type="match status" value="1"/>
</dbReference>
<reference evidence="2 3" key="1">
    <citation type="submission" date="2006-09" db="EMBL/GenBank/DDBJ databases">
        <authorList>
            <person name="Emerson D."/>
            <person name="Ferriera S."/>
            <person name="Johnson J."/>
            <person name="Kravitz S."/>
            <person name="Halpern A."/>
            <person name="Remington K."/>
            <person name="Beeson K."/>
            <person name="Tran B."/>
            <person name="Rogers Y.-H."/>
            <person name="Friedman R."/>
            <person name="Venter J.C."/>
        </authorList>
    </citation>
    <scope>NUCLEOTIDE SEQUENCE [LARGE SCALE GENOMIC DNA]</scope>
    <source>
        <strain evidence="2 3">PV-1</strain>
    </source>
</reference>
<dbReference type="InterPro" id="IPR029052">
    <property type="entry name" value="Metallo-depent_PP-like"/>
</dbReference>
<dbReference type="Proteomes" id="UP000005297">
    <property type="component" value="Unassembled WGS sequence"/>
</dbReference>
<keyword evidence="3" id="KW-1185">Reference proteome</keyword>
<dbReference type="Pfam" id="PF00149">
    <property type="entry name" value="Metallophos"/>
    <property type="match status" value="1"/>
</dbReference>
<gene>
    <name evidence="2" type="ORF">SPV1_01447</name>
</gene>
<proteinExistence type="predicted"/>
<dbReference type="Gene3D" id="3.60.21.10">
    <property type="match status" value="1"/>
</dbReference>
<protein>
    <recommendedName>
        <fullName evidence="1">Calcineurin-like phosphoesterase domain-containing protein</fullName>
    </recommendedName>
</protein>
<dbReference type="AlphaFoldDB" id="Q0F2H9"/>
<dbReference type="eggNOG" id="COG1408">
    <property type="taxonomic scope" value="Bacteria"/>
</dbReference>
<feature type="domain" description="Calcineurin-like phosphoesterase" evidence="1">
    <location>
        <begin position="71"/>
        <end position="224"/>
    </location>
</feature>
<dbReference type="STRING" id="314344.AL013_01580"/>
<evidence type="ECO:0000259" key="1">
    <source>
        <dbReference type="Pfam" id="PF00149"/>
    </source>
</evidence>
<dbReference type="GO" id="GO:0016787">
    <property type="term" value="F:hydrolase activity"/>
    <property type="evidence" value="ECO:0007669"/>
    <property type="project" value="InterPro"/>
</dbReference>
<dbReference type="EMBL" id="AATS01000002">
    <property type="protein sequence ID" value="EAU55571.1"/>
    <property type="molecule type" value="Genomic_DNA"/>
</dbReference>
<evidence type="ECO:0000313" key="2">
    <source>
        <dbReference type="EMBL" id="EAU55571.1"/>
    </source>
</evidence>